<organism evidence="3 4">
    <name type="scientific">Paeniglutamicibacter terrestris</name>
    <dbReference type="NCBI Taxonomy" id="2723403"/>
    <lineage>
        <taxon>Bacteria</taxon>
        <taxon>Bacillati</taxon>
        <taxon>Actinomycetota</taxon>
        <taxon>Actinomycetes</taxon>
        <taxon>Micrococcales</taxon>
        <taxon>Micrococcaceae</taxon>
        <taxon>Paeniglutamicibacter</taxon>
    </lineage>
</organism>
<dbReference type="PANTHER" id="PTHR36113">
    <property type="entry name" value="LYASE, PUTATIVE-RELATED-RELATED"/>
    <property type="match status" value="1"/>
</dbReference>
<reference evidence="3 4" key="1">
    <citation type="submission" date="2020-04" db="EMBL/GenBank/DDBJ databases">
        <title>Paeniglutamicibacter sp. ANT13_2, a novel actinomycete isolated from sediment in Antarctica.</title>
        <authorList>
            <person name="Sakdapetsiri C."/>
            <person name="Pinyakong O."/>
        </authorList>
    </citation>
    <scope>NUCLEOTIDE SEQUENCE [LARGE SCALE GENOMIC DNA]</scope>
    <source>
        <strain evidence="3 4">ANT13_2</strain>
    </source>
</reference>
<feature type="region of interest" description="Disordered" evidence="1">
    <location>
        <begin position="1"/>
        <end position="35"/>
    </location>
</feature>
<dbReference type="EMBL" id="JAAWVT010000010">
    <property type="protein sequence ID" value="NKG22383.1"/>
    <property type="molecule type" value="Genomic_DNA"/>
</dbReference>
<proteinExistence type="predicted"/>
<name>A0ABX1G7Y2_9MICC</name>
<evidence type="ECO:0000313" key="4">
    <source>
        <dbReference type="Proteomes" id="UP000746595"/>
    </source>
</evidence>
<accession>A0ABX1G7Y2</accession>
<dbReference type="InterPro" id="IPR051332">
    <property type="entry name" value="Fosfomycin_Res_Enzymes"/>
</dbReference>
<protein>
    <submittedName>
        <fullName evidence="3">Glyoxalase</fullName>
    </submittedName>
</protein>
<dbReference type="Pfam" id="PF13669">
    <property type="entry name" value="Glyoxalase_4"/>
    <property type="match status" value="1"/>
</dbReference>
<dbReference type="InterPro" id="IPR029068">
    <property type="entry name" value="Glyas_Bleomycin-R_OHBP_Dase"/>
</dbReference>
<comment type="caution">
    <text evidence="3">The sequence shown here is derived from an EMBL/GenBank/DDBJ whole genome shotgun (WGS) entry which is preliminary data.</text>
</comment>
<feature type="domain" description="VOC" evidence="2">
    <location>
        <begin position="41"/>
        <end position="166"/>
    </location>
</feature>
<dbReference type="Proteomes" id="UP000746595">
    <property type="component" value="Unassembled WGS sequence"/>
</dbReference>
<evidence type="ECO:0000256" key="1">
    <source>
        <dbReference type="SAM" id="MobiDB-lite"/>
    </source>
</evidence>
<keyword evidence="4" id="KW-1185">Reference proteome</keyword>
<dbReference type="Gene3D" id="3.10.180.10">
    <property type="entry name" value="2,3-Dihydroxybiphenyl 1,2-Dioxygenase, domain 1"/>
    <property type="match status" value="1"/>
</dbReference>
<dbReference type="SUPFAM" id="SSF54593">
    <property type="entry name" value="Glyoxalase/Bleomycin resistance protein/Dihydroxybiphenyl dioxygenase"/>
    <property type="match status" value="1"/>
</dbReference>
<dbReference type="InterPro" id="IPR037523">
    <property type="entry name" value="VOC_core"/>
</dbReference>
<sequence>MPGHRCHSGAQHRVVEKADPKVSGPDVAADSGVSGERRASRLHHVEIWVRDLADARATLGWLFEELGYVAGEPWACGVSYRGTDEYIVLEAGPDVLAEPHRRRAPGVNHLAFVAGDAIRVDELTTLALDRGFKLLFAKDHPFAGGPDHYAAYLEDATRFEIELVADGFDSAAELIPGVEPTAENCPAT</sequence>
<gene>
    <name evidence="3" type="ORF">HED64_16925</name>
</gene>
<evidence type="ECO:0000313" key="3">
    <source>
        <dbReference type="EMBL" id="NKG22383.1"/>
    </source>
</evidence>
<dbReference type="PROSITE" id="PS51819">
    <property type="entry name" value="VOC"/>
    <property type="match status" value="1"/>
</dbReference>
<dbReference type="PANTHER" id="PTHR36113:SF6">
    <property type="entry name" value="FOSFOMYCIN RESISTANCE PROTEIN FOSX"/>
    <property type="match status" value="1"/>
</dbReference>
<evidence type="ECO:0000259" key="2">
    <source>
        <dbReference type="PROSITE" id="PS51819"/>
    </source>
</evidence>